<comment type="caution">
    <text evidence="1">The sequence shown here is derived from an EMBL/GenBank/DDBJ whole genome shotgun (WGS) entry which is preliminary data.</text>
</comment>
<sequence>MFNAFSYIDFDYPERSGSDAILFTWYTSDNSSLDIACKIDHNKESTIAARYLFNIRDYDIQFIAGKCMKDIVAGMGWSGNIGALSFRGEGTVFTPYNGTKDTSGTSTAITFSFDYTTKSSLYLQAAFLFNSNGTKRQTTGVSLLNPDRDLDAKHLSLGKYEIFGQISYPVNPVLNLGLSGIYNPSDNSCYIGTSLTLSLGKNFDLIVNSQLLLGEEGSEYGTYGKTFAGFGSIKWSF</sequence>
<dbReference type="EMBL" id="VSSQ01070298">
    <property type="protein sequence ID" value="MPN22135.1"/>
    <property type="molecule type" value="Genomic_DNA"/>
</dbReference>
<gene>
    <name evidence="1" type="ORF">SDC9_169518</name>
</gene>
<name>A0A645G650_9ZZZZ</name>
<dbReference type="AlphaFoldDB" id="A0A645G650"/>
<evidence type="ECO:0008006" key="2">
    <source>
        <dbReference type="Google" id="ProtNLM"/>
    </source>
</evidence>
<reference evidence="1" key="1">
    <citation type="submission" date="2019-08" db="EMBL/GenBank/DDBJ databases">
        <authorList>
            <person name="Kucharzyk K."/>
            <person name="Murdoch R.W."/>
            <person name="Higgins S."/>
            <person name="Loffler F."/>
        </authorList>
    </citation>
    <scope>NUCLEOTIDE SEQUENCE</scope>
</reference>
<protein>
    <recommendedName>
        <fullName evidence="2">TonB-dependent receptor-like beta-barrel domain-containing protein</fullName>
    </recommendedName>
</protein>
<proteinExistence type="predicted"/>
<accession>A0A645G650</accession>
<evidence type="ECO:0000313" key="1">
    <source>
        <dbReference type="EMBL" id="MPN22135.1"/>
    </source>
</evidence>
<organism evidence="1">
    <name type="scientific">bioreactor metagenome</name>
    <dbReference type="NCBI Taxonomy" id="1076179"/>
    <lineage>
        <taxon>unclassified sequences</taxon>
        <taxon>metagenomes</taxon>
        <taxon>ecological metagenomes</taxon>
    </lineage>
</organism>